<feature type="non-terminal residue" evidence="2">
    <location>
        <position position="1"/>
    </location>
</feature>
<organism evidence="2">
    <name type="scientific">Nothobranchius rachovii</name>
    <name type="common">bluefin notho</name>
    <dbReference type="NCBI Taxonomy" id="451742"/>
    <lineage>
        <taxon>Eukaryota</taxon>
        <taxon>Metazoa</taxon>
        <taxon>Chordata</taxon>
        <taxon>Craniata</taxon>
        <taxon>Vertebrata</taxon>
        <taxon>Euteleostomi</taxon>
        <taxon>Actinopterygii</taxon>
        <taxon>Neopterygii</taxon>
        <taxon>Teleostei</taxon>
        <taxon>Neoteleostei</taxon>
        <taxon>Acanthomorphata</taxon>
        <taxon>Ovalentaria</taxon>
        <taxon>Atherinomorphae</taxon>
        <taxon>Cyprinodontiformes</taxon>
        <taxon>Nothobranchiidae</taxon>
        <taxon>Nothobranchius</taxon>
    </lineage>
</organism>
<protein>
    <submittedName>
        <fullName evidence="2">Uncharacterized protein</fullName>
    </submittedName>
</protein>
<name>A0A1A8RDQ5_9TELE</name>
<feature type="region of interest" description="Disordered" evidence="1">
    <location>
        <begin position="43"/>
        <end position="138"/>
    </location>
</feature>
<reference evidence="2" key="2">
    <citation type="submission" date="2016-06" db="EMBL/GenBank/DDBJ databases">
        <title>The genome of a short-lived fish provides insights into sex chromosome evolution and the genetic control of aging.</title>
        <authorList>
            <person name="Reichwald K."/>
            <person name="Felder M."/>
            <person name="Petzold A."/>
            <person name="Koch P."/>
            <person name="Groth M."/>
            <person name="Platzer M."/>
        </authorList>
    </citation>
    <scope>NUCLEOTIDE SEQUENCE</scope>
    <source>
        <tissue evidence="2">Brain</tissue>
    </source>
</reference>
<evidence type="ECO:0000313" key="2">
    <source>
        <dbReference type="EMBL" id="SBS04186.1"/>
    </source>
</evidence>
<evidence type="ECO:0000256" key="1">
    <source>
        <dbReference type="SAM" id="MobiDB-lite"/>
    </source>
</evidence>
<feature type="non-terminal residue" evidence="2">
    <location>
        <position position="138"/>
    </location>
</feature>
<dbReference type="EMBL" id="HAEH01016221">
    <property type="protein sequence ID" value="SBS04186.1"/>
    <property type="molecule type" value="Transcribed_RNA"/>
</dbReference>
<feature type="compositionally biased region" description="Basic and acidic residues" evidence="1">
    <location>
        <begin position="94"/>
        <end position="113"/>
    </location>
</feature>
<sequence length="138" mass="15781">FEVDSYFQIFERIAAALEWPRDVWALILQCKLTGKAQEARKQEETLQLASRFSDGHQEDNNVHDHTVDSSADTDDEGVSLTSGCLPLPQLTLGEEQRRDESSSKRFQDFKNLGDEESGYFQNDNTYSISIPHCHQKSR</sequence>
<feature type="compositionally biased region" description="Basic and acidic residues" evidence="1">
    <location>
        <begin position="53"/>
        <end position="67"/>
    </location>
</feature>
<reference evidence="2" key="1">
    <citation type="submission" date="2016-05" db="EMBL/GenBank/DDBJ databases">
        <authorList>
            <person name="Lavstsen T."/>
            <person name="Jespersen J.S."/>
        </authorList>
    </citation>
    <scope>NUCLEOTIDE SEQUENCE</scope>
    <source>
        <tissue evidence="2">Brain</tissue>
    </source>
</reference>
<accession>A0A1A8RDQ5</accession>
<proteinExistence type="predicted"/>
<feature type="compositionally biased region" description="Polar residues" evidence="1">
    <location>
        <begin position="119"/>
        <end position="128"/>
    </location>
</feature>
<dbReference type="AlphaFoldDB" id="A0A1A8RDQ5"/>
<gene>
    <name evidence="2" type="primary">Nfu_g_1_006834</name>
</gene>